<gene>
    <name evidence="1" type="ORF">JZ751_012540</name>
</gene>
<dbReference type="EMBL" id="JAFBMS010000021">
    <property type="protein sequence ID" value="KAG9344061.1"/>
    <property type="molecule type" value="Genomic_DNA"/>
</dbReference>
<protein>
    <submittedName>
        <fullName evidence="1">Uncharacterized protein</fullName>
    </submittedName>
</protein>
<evidence type="ECO:0000313" key="1">
    <source>
        <dbReference type="EMBL" id="KAG9344061.1"/>
    </source>
</evidence>
<reference evidence="1" key="1">
    <citation type="thesis" date="2021" institute="BYU ScholarsArchive" country="Provo, UT, USA">
        <title>Applications of and Algorithms for Genome Assembly and Genomic Analyses with an Emphasis on Marine Teleosts.</title>
        <authorList>
            <person name="Pickett B.D."/>
        </authorList>
    </citation>
    <scope>NUCLEOTIDE SEQUENCE</scope>
    <source>
        <strain evidence="1">HI-2016</strain>
    </source>
</reference>
<dbReference type="AlphaFoldDB" id="A0A8T2NY48"/>
<dbReference type="Proteomes" id="UP000824540">
    <property type="component" value="Unassembled WGS sequence"/>
</dbReference>
<comment type="caution">
    <text evidence="1">The sequence shown here is derived from an EMBL/GenBank/DDBJ whole genome shotgun (WGS) entry which is preliminary data.</text>
</comment>
<accession>A0A8T2NY48</accession>
<sequence length="68" mass="7526">MPHEDRLRYPTHNPRSKPLLTEQSHRCGRRAFVFGGELVISAVGEVPAALSASDSAEQITAFNKRLAH</sequence>
<keyword evidence="2" id="KW-1185">Reference proteome</keyword>
<proteinExistence type="predicted"/>
<organism evidence="1 2">
    <name type="scientific">Albula glossodonta</name>
    <name type="common">roundjaw bonefish</name>
    <dbReference type="NCBI Taxonomy" id="121402"/>
    <lineage>
        <taxon>Eukaryota</taxon>
        <taxon>Metazoa</taxon>
        <taxon>Chordata</taxon>
        <taxon>Craniata</taxon>
        <taxon>Vertebrata</taxon>
        <taxon>Euteleostomi</taxon>
        <taxon>Actinopterygii</taxon>
        <taxon>Neopterygii</taxon>
        <taxon>Teleostei</taxon>
        <taxon>Albuliformes</taxon>
        <taxon>Albulidae</taxon>
        <taxon>Albula</taxon>
    </lineage>
</organism>
<name>A0A8T2NY48_9TELE</name>
<evidence type="ECO:0000313" key="2">
    <source>
        <dbReference type="Proteomes" id="UP000824540"/>
    </source>
</evidence>